<dbReference type="AlphaFoldDB" id="A0A068WAS9"/>
<proteinExistence type="predicted"/>
<keyword evidence="1" id="KW-1133">Transmembrane helix</keyword>
<keyword evidence="1" id="KW-0472">Membrane</keyword>
<organism evidence="2">
    <name type="scientific">Myomenippe fornasinii</name>
    <dbReference type="NCBI Taxonomy" id="1511596"/>
    <lineage>
        <taxon>Eukaryota</taxon>
        <taxon>Metazoa</taxon>
        <taxon>Ecdysozoa</taxon>
        <taxon>Arthropoda</taxon>
        <taxon>Crustacea</taxon>
        <taxon>Multicrustacea</taxon>
        <taxon>Malacostraca</taxon>
        <taxon>Eumalacostraca</taxon>
        <taxon>Eucarida</taxon>
        <taxon>Decapoda</taxon>
        <taxon>Pleocyemata</taxon>
        <taxon>Brachyura</taxon>
        <taxon>Eubrachyura</taxon>
        <taxon>Eriphioidea</taxon>
        <taxon>Menippidae</taxon>
        <taxon>Myomenippe</taxon>
    </lineage>
</organism>
<reference evidence="2" key="1">
    <citation type="submission" date="2014-05" db="EMBL/GenBank/DDBJ databases">
        <authorList>
            <person name="Gan H."/>
        </authorList>
    </citation>
    <scope>NUCLEOTIDE SEQUENCE</scope>
</reference>
<gene>
    <name evidence="2" type="primary">atp8</name>
</gene>
<reference evidence="2" key="2">
    <citation type="submission" date="2014-06" db="EMBL/GenBank/DDBJ databases">
        <title>Complete mitochondrial genome of Myomenippe fornasinii.</title>
        <authorList>
            <person name="Gan H.M."/>
            <person name="Tan M.H."/>
            <person name="Austin C.M."/>
        </authorList>
    </citation>
    <scope>NUCLEOTIDE SEQUENCE</scope>
</reference>
<protein>
    <submittedName>
        <fullName evidence="2">ATP synthase F0 subunit 8</fullName>
    </submittedName>
</protein>
<feature type="transmembrane region" description="Helical" evidence="1">
    <location>
        <begin position="6"/>
        <end position="30"/>
    </location>
</feature>
<dbReference type="CTD" id="4509"/>
<sequence length="52" mass="6394">MPQMAPLMWLILYFFFLLNLMFFIILNFYIKPFNTTSFDKPQILSSQKLWKL</sequence>
<geneLocation type="mitochondrion" evidence="2"/>
<keyword evidence="1" id="KW-0812">Transmembrane</keyword>
<dbReference type="EMBL" id="LK391943">
    <property type="protein sequence ID" value="CDR98398.1"/>
    <property type="molecule type" value="Genomic_DNA"/>
</dbReference>
<evidence type="ECO:0000256" key="1">
    <source>
        <dbReference type="SAM" id="Phobius"/>
    </source>
</evidence>
<accession>A0A068WAS9</accession>
<keyword evidence="2" id="KW-0496">Mitochondrion</keyword>
<evidence type="ECO:0000313" key="2">
    <source>
        <dbReference type="EMBL" id="CDR98398.1"/>
    </source>
</evidence>
<dbReference type="GeneID" id="19737212"/>
<dbReference type="RefSeq" id="YP_009045915.1">
    <property type="nucleotide sequence ID" value="NC_024437.1"/>
</dbReference>
<name>A0A068WAS9_9EUCA</name>